<feature type="non-terminal residue" evidence="2">
    <location>
        <position position="130"/>
    </location>
</feature>
<evidence type="ECO:0000259" key="1">
    <source>
        <dbReference type="Pfam" id="PF12776"/>
    </source>
</evidence>
<name>A0A699SH32_TANCI</name>
<dbReference type="EMBL" id="BKCJ011162858">
    <property type="protein sequence ID" value="GFC96892.1"/>
    <property type="molecule type" value="Genomic_DNA"/>
</dbReference>
<dbReference type="Pfam" id="PF12776">
    <property type="entry name" value="Myb_DNA-bind_3"/>
    <property type="match status" value="1"/>
</dbReference>
<dbReference type="InterPro" id="IPR024752">
    <property type="entry name" value="Myb/SANT-like_dom"/>
</dbReference>
<accession>A0A699SH32</accession>
<organism evidence="2">
    <name type="scientific">Tanacetum cinerariifolium</name>
    <name type="common">Dalmatian daisy</name>
    <name type="synonym">Chrysanthemum cinerariifolium</name>
    <dbReference type="NCBI Taxonomy" id="118510"/>
    <lineage>
        <taxon>Eukaryota</taxon>
        <taxon>Viridiplantae</taxon>
        <taxon>Streptophyta</taxon>
        <taxon>Embryophyta</taxon>
        <taxon>Tracheophyta</taxon>
        <taxon>Spermatophyta</taxon>
        <taxon>Magnoliopsida</taxon>
        <taxon>eudicotyledons</taxon>
        <taxon>Gunneridae</taxon>
        <taxon>Pentapetalae</taxon>
        <taxon>asterids</taxon>
        <taxon>campanulids</taxon>
        <taxon>Asterales</taxon>
        <taxon>Asteraceae</taxon>
        <taxon>Asteroideae</taxon>
        <taxon>Anthemideae</taxon>
        <taxon>Anthemidinae</taxon>
        <taxon>Tanacetum</taxon>
    </lineage>
</organism>
<proteinExistence type="predicted"/>
<evidence type="ECO:0000313" key="2">
    <source>
        <dbReference type="EMBL" id="GFC96892.1"/>
    </source>
</evidence>
<dbReference type="AlphaFoldDB" id="A0A699SH32"/>
<dbReference type="PANTHER" id="PTHR46250:SF15">
    <property type="entry name" value="OS01G0523800 PROTEIN"/>
    <property type="match status" value="1"/>
</dbReference>
<dbReference type="PANTHER" id="PTHR46250">
    <property type="entry name" value="MYB/SANT-LIKE DNA-BINDING DOMAIN PROTEIN-RELATED"/>
    <property type="match status" value="1"/>
</dbReference>
<sequence length="130" mass="15540">MDRLRGRGKNKCYWEETELIEVLQDMACDPLWKTDGGFKSNYMGELHRRILIRMPNFSKQVSPHIESKVNWLKIKFHIINNLLKPSGFEWNDVDKKIACEKEAYDNYCDNHKEAKGLWDVQFPYFNQLKL</sequence>
<feature type="domain" description="Myb/SANT-like" evidence="1">
    <location>
        <begin position="34"/>
        <end position="107"/>
    </location>
</feature>
<reference evidence="2" key="1">
    <citation type="journal article" date="2019" name="Sci. Rep.">
        <title>Draft genome of Tanacetum cinerariifolium, the natural source of mosquito coil.</title>
        <authorList>
            <person name="Yamashiro T."/>
            <person name="Shiraishi A."/>
            <person name="Satake H."/>
            <person name="Nakayama K."/>
        </authorList>
    </citation>
    <scope>NUCLEOTIDE SEQUENCE</scope>
</reference>
<protein>
    <submittedName>
        <fullName evidence="2">Myb/SANT-like domain-containing protein</fullName>
    </submittedName>
</protein>
<gene>
    <name evidence="2" type="ORF">Tci_868862</name>
</gene>
<comment type="caution">
    <text evidence="2">The sequence shown here is derived from an EMBL/GenBank/DDBJ whole genome shotgun (WGS) entry which is preliminary data.</text>
</comment>